<protein>
    <recommendedName>
        <fullName evidence="2">DUF4214 domain-containing protein</fullName>
    </recommendedName>
</protein>
<proteinExistence type="predicted"/>
<dbReference type="Proteomes" id="UP000196027">
    <property type="component" value="Chromosome"/>
</dbReference>
<accession>A0A1Y0I1L9</accession>
<dbReference type="EMBL" id="CP021425">
    <property type="protein sequence ID" value="ARU54342.1"/>
    <property type="molecule type" value="Genomic_DNA"/>
</dbReference>
<dbReference type="OrthoDB" id="3347322at2"/>
<dbReference type="InterPro" id="IPR025282">
    <property type="entry name" value="DUF4214"/>
</dbReference>
<dbReference type="InterPro" id="IPR006626">
    <property type="entry name" value="PbH1"/>
</dbReference>
<feature type="chain" id="PRO_5012440327" description="DUF4214 domain-containing protein" evidence="1">
    <location>
        <begin position="33"/>
        <end position="991"/>
    </location>
</feature>
<feature type="signal peptide" evidence="1">
    <location>
        <begin position="1"/>
        <end position="32"/>
    </location>
</feature>
<dbReference type="InterPro" id="IPR038255">
    <property type="entry name" value="PBS_linker_sf"/>
</dbReference>
<dbReference type="Gene3D" id="1.10.3130.20">
    <property type="entry name" value="Phycobilisome linker domain"/>
    <property type="match status" value="1"/>
</dbReference>
<dbReference type="KEGG" id="ome:OLMES_0236"/>
<dbReference type="RefSeq" id="WP_087459558.1">
    <property type="nucleotide sequence ID" value="NZ_CP021425.1"/>
</dbReference>
<evidence type="ECO:0000313" key="4">
    <source>
        <dbReference type="Proteomes" id="UP000196027"/>
    </source>
</evidence>
<dbReference type="Pfam" id="PF13946">
    <property type="entry name" value="DUF4214"/>
    <property type="match status" value="1"/>
</dbReference>
<keyword evidence="4" id="KW-1185">Reference proteome</keyword>
<sequence>MNTELPKKRLFNSRKRLLSALMLPLMSGMANAECTTGDFSAAEESVLGAYIAYYGRPADPAGLSFWAGELQNNGGDLSGIIEAFGNSPEFEERFGSLEARELVDNLFVQLFGRSADEAGLNFWVEQYENGLSLQAISLEILGGARNDDQTIINNRLSVSQHYVAGLDGKTVITAPSGNDLADLIAGVTVDTATSSSACSSVDTLIAQATTGGGTGPGTASYVAENKELKGDFTESVTLESGEIYGIDGEVNFLEGTTLTIPAGTKLFGMSGSSYLAINRGAKIMAQGTRDNPIVFTSAEDIVGTAGQNDQGQWGGLTILGQSTNNKGERTYEAGTQKYGPKDGVTIEDDNSGVLEYVMIKYSGFEVEVDKELNGLSLGSVGSGTTLNNIAIIGSADDGIELWGGTVNVNNLYVYNAGDDSLDTDQGYTGTLDNVLVQQVVVDDEIDSRAIEADSFDEIEAGDPIAMPTLRNATLDTIGRAIRLREGTGYVFDNVQVNVKQSSADPASESYNQDIAAIRISDDVTFNGANIIVLDGGLGIKNEAVELSVSDSAAGDITANGLIANGKGLYRDQATADYFAALTNVHATVGISGDMVDEGLLDSDGSAFQAEVASDNILAGADKAQFDWAIQSSEDKPVEFLEGDITQDMTLSNANQYAINGEVNVIAPATLTIEAGTTLFGVTGSSYLAVNRGAKIIADGTAAQPIVFTSAQDVAGQNTGDEQGQWGGLTILGQSTNNRGERTYEAGTQKYGPMDGVTIEDDNSGILRYVVVKYSGFEVEKDKELNGISLGSVGSGTIIENIASIGSADDGIEFWGGTVSVNGLYIYNAGDDSLDTDQGYTGTMENVFVEQNIVDDEVDSRVIEADGLNETDVAELMSKPVLVNAILNAKGRAIRLREGTGYVFNNVQVTITDSTDADTAAIRISNQNTFDQAQIETAGAGLAIKNTVNASAIYRDADTEAYFNGLSNVFVDDNTTLDVTEYDRSWIPGWTK</sequence>
<dbReference type="InterPro" id="IPR011050">
    <property type="entry name" value="Pectin_lyase_fold/virulence"/>
</dbReference>
<evidence type="ECO:0000313" key="3">
    <source>
        <dbReference type="EMBL" id="ARU54342.1"/>
    </source>
</evidence>
<evidence type="ECO:0000259" key="2">
    <source>
        <dbReference type="Pfam" id="PF13946"/>
    </source>
</evidence>
<feature type="domain" description="DUF4214" evidence="2">
    <location>
        <begin position="82"/>
        <end position="132"/>
    </location>
</feature>
<dbReference type="PANTHER" id="PTHR41339">
    <property type="entry name" value="LIPL48"/>
    <property type="match status" value="1"/>
</dbReference>
<evidence type="ECO:0000256" key="1">
    <source>
        <dbReference type="SAM" id="SignalP"/>
    </source>
</evidence>
<reference evidence="3 4" key="1">
    <citation type="submission" date="2017-05" db="EMBL/GenBank/DDBJ databases">
        <title>Genomic insights into alkan degradation activity of Oleiphilus messinensis.</title>
        <authorList>
            <person name="Kozyavkin S.A."/>
            <person name="Slesarev A.I."/>
            <person name="Golyshin P.N."/>
            <person name="Korzhenkov A."/>
            <person name="Golyshina O.N."/>
            <person name="Toshchakov S.V."/>
        </authorList>
    </citation>
    <scope>NUCLEOTIDE SEQUENCE [LARGE SCALE GENOMIC DNA]</scope>
    <source>
        <strain evidence="3 4">ME102</strain>
    </source>
</reference>
<name>A0A1Y0I1L9_9GAMM</name>
<dbReference type="AlphaFoldDB" id="A0A1Y0I1L9"/>
<dbReference type="PANTHER" id="PTHR41339:SF1">
    <property type="entry name" value="SECRETED PROTEIN"/>
    <property type="match status" value="1"/>
</dbReference>
<gene>
    <name evidence="3" type="ORF">OLMES_0236</name>
</gene>
<organism evidence="3 4">
    <name type="scientific">Oleiphilus messinensis</name>
    <dbReference type="NCBI Taxonomy" id="141451"/>
    <lineage>
        <taxon>Bacteria</taxon>
        <taxon>Pseudomonadati</taxon>
        <taxon>Pseudomonadota</taxon>
        <taxon>Gammaproteobacteria</taxon>
        <taxon>Oceanospirillales</taxon>
        <taxon>Oleiphilaceae</taxon>
        <taxon>Oleiphilus</taxon>
    </lineage>
</organism>
<dbReference type="SMART" id="SM00710">
    <property type="entry name" value="PbH1"/>
    <property type="match status" value="4"/>
</dbReference>
<keyword evidence="1" id="KW-0732">Signal</keyword>
<dbReference type="SUPFAM" id="SSF51126">
    <property type="entry name" value="Pectin lyase-like"/>
    <property type="match status" value="2"/>
</dbReference>